<protein>
    <submittedName>
        <fullName evidence="2">Uncharacterized protein</fullName>
    </submittedName>
</protein>
<evidence type="ECO:0000313" key="2">
    <source>
        <dbReference type="EMBL" id="QRF02314.1"/>
    </source>
</evidence>
<reference evidence="2 3" key="1">
    <citation type="submission" date="2020-03" db="EMBL/GenBank/DDBJ databases">
        <title>Genome mining and metabolic profiling illuminate the polycyclic tetramate macrolactams from Streptomyces koyangensis SCSIO 5802.</title>
        <authorList>
            <person name="Ding W."/>
        </authorList>
    </citation>
    <scope>NUCLEOTIDE SEQUENCE [LARGE SCALE GENOMIC DNA]</scope>
    <source>
        <strain evidence="2 3">SCSIO 5802</strain>
    </source>
</reference>
<gene>
    <name evidence="2" type="ORF">G9U55_08985</name>
</gene>
<proteinExistence type="predicted"/>
<evidence type="ECO:0000256" key="1">
    <source>
        <dbReference type="SAM" id="Phobius"/>
    </source>
</evidence>
<name>A0ABX7ECS8_9ACTN</name>
<sequence length="128" mass="14228">MSESLRGQLGTGENFKTRVTILSALVSFLPLIGVSFLTPPSGRQFVFYLYYAFLAACFLHLLWILKRNLRPSRRPPLLTRDLSMGFFLFIPSLLSSFWPGIIGGPLFAILVGATSILEKAGNRDTTSE</sequence>
<dbReference type="RefSeq" id="WP_203214394.1">
    <property type="nucleotide sequence ID" value="NZ_CP049945.1"/>
</dbReference>
<organism evidence="2 3">
    <name type="scientific">Streptomyces koyangensis</name>
    <dbReference type="NCBI Taxonomy" id="188770"/>
    <lineage>
        <taxon>Bacteria</taxon>
        <taxon>Bacillati</taxon>
        <taxon>Actinomycetota</taxon>
        <taxon>Actinomycetes</taxon>
        <taxon>Kitasatosporales</taxon>
        <taxon>Streptomycetaceae</taxon>
        <taxon>Streptomyces</taxon>
        <taxon>Streptomyces aurantiacus group</taxon>
    </lineage>
</organism>
<accession>A0ABX7ECS8</accession>
<feature type="transmembrane region" description="Helical" evidence="1">
    <location>
        <begin position="45"/>
        <end position="65"/>
    </location>
</feature>
<feature type="transmembrane region" description="Helical" evidence="1">
    <location>
        <begin position="21"/>
        <end position="39"/>
    </location>
</feature>
<keyword evidence="1" id="KW-1133">Transmembrane helix</keyword>
<evidence type="ECO:0000313" key="3">
    <source>
        <dbReference type="Proteomes" id="UP000596311"/>
    </source>
</evidence>
<keyword evidence="1" id="KW-0812">Transmembrane</keyword>
<keyword evidence="1" id="KW-0472">Membrane</keyword>
<dbReference type="Proteomes" id="UP000596311">
    <property type="component" value="Chromosome"/>
</dbReference>
<dbReference type="EMBL" id="CP049945">
    <property type="protein sequence ID" value="QRF02314.1"/>
    <property type="molecule type" value="Genomic_DNA"/>
</dbReference>
<keyword evidence="3" id="KW-1185">Reference proteome</keyword>